<reference evidence="1" key="1">
    <citation type="journal article" date="2015" name="Nature">
        <title>Complex archaea that bridge the gap between prokaryotes and eukaryotes.</title>
        <authorList>
            <person name="Spang A."/>
            <person name="Saw J.H."/>
            <person name="Jorgensen S.L."/>
            <person name="Zaremba-Niedzwiedzka K."/>
            <person name="Martijn J."/>
            <person name="Lind A.E."/>
            <person name="van Eijk R."/>
            <person name="Schleper C."/>
            <person name="Guy L."/>
            <person name="Ettema T.J."/>
        </authorList>
    </citation>
    <scope>NUCLEOTIDE SEQUENCE</scope>
</reference>
<comment type="caution">
    <text evidence="1">The sequence shown here is derived from an EMBL/GenBank/DDBJ whole genome shotgun (WGS) entry which is preliminary data.</text>
</comment>
<organism evidence="1">
    <name type="scientific">marine sediment metagenome</name>
    <dbReference type="NCBI Taxonomy" id="412755"/>
    <lineage>
        <taxon>unclassified sequences</taxon>
        <taxon>metagenomes</taxon>
        <taxon>ecological metagenomes</taxon>
    </lineage>
</organism>
<dbReference type="AlphaFoldDB" id="A0A0F9AFM2"/>
<name>A0A0F9AFM2_9ZZZZ</name>
<accession>A0A0F9AFM2</accession>
<dbReference type="EMBL" id="LAZR01042918">
    <property type="protein sequence ID" value="KKL08334.1"/>
    <property type="molecule type" value="Genomic_DNA"/>
</dbReference>
<proteinExistence type="predicted"/>
<evidence type="ECO:0008006" key="2">
    <source>
        <dbReference type="Google" id="ProtNLM"/>
    </source>
</evidence>
<protein>
    <recommendedName>
        <fullName evidence="2">Phage major capsid protein</fullName>
    </recommendedName>
</protein>
<gene>
    <name evidence="1" type="ORF">LCGC14_2576890</name>
</gene>
<sequence>MANSGGHWKTLAEAQKLTQSLKIPGVFEEDIKRNNPLERLTVAQAAGTGLKIEWLREDTTTEDAVVETDIGDQMSWAEDIDYIEVETTLRRLYIQRKLDHYVQGIYGTYNNYRAQVLLECEKGLKRKVGDRIIYADTTYGGTPTQFDGLHALAAERGAPWAGSGTNNKLNMDMASGPLSLLYLRTQIDAMRYGVDEIWVPSEIGIRIDQAYEERGLLTASLGGYEQLQGVISLLSRGLTEVGRPIMFFMGIPIIRTDFLVREEDGTGTGSSSDARAKKTSTEAFSVFCVKYGNVLAREPGVCYGYGNTEGQGDFYKLRGWDDLEDFDAEGMRLVNYGSVLLGSTLCLGRIFDITDAAIVA</sequence>
<evidence type="ECO:0000313" key="1">
    <source>
        <dbReference type="EMBL" id="KKL08334.1"/>
    </source>
</evidence>